<reference evidence="3" key="1">
    <citation type="journal article" date="2017" name="Biotechnol. Biofuels">
        <title>Evaluation of environmental bacterial communities as a factor affecting the growth of duckweed Lemna minor.</title>
        <authorList>
            <person name="Ishizawa H."/>
            <person name="Kuroda M."/>
            <person name="Morikawa M."/>
            <person name="Ike M."/>
        </authorList>
    </citation>
    <scope>NUCLEOTIDE SEQUENCE [LARGE SCALE GENOMIC DNA]</scope>
    <source>
        <strain evidence="3">H3</strain>
    </source>
</reference>
<keyword evidence="1" id="KW-1133">Transmembrane helix</keyword>
<sequence length="243" mass="26747">MQTDFPARINARRVGHVRGWRWIVEAFYLVRQQPLTWMLLAGGYLLIHFAVAAIPLLGPPLTFFLGPIFAGGFVLAAQQAEHGSELRLSVLFAGFRQAPRALLNVGMLYLGLLLLAMMLLSAAMPLLGIHMIAGQNAQELPRLEGPVSLFMLLSAALMFLLSLCYWFAPALVVLNGLGPWQALRDSFRAGMANWPAVLLSAFMLALLLFLALLPLGLGLLLWFPVLYVTAYTGWKDLFAPQAD</sequence>
<feature type="transmembrane region" description="Helical" evidence="1">
    <location>
        <begin position="196"/>
        <end position="223"/>
    </location>
</feature>
<dbReference type="KEGG" id="amah:DLM_4039"/>
<protein>
    <submittedName>
        <fullName evidence="2">Possible transmembrane protein</fullName>
    </submittedName>
</protein>
<feature type="transmembrane region" description="Helical" evidence="1">
    <location>
        <begin position="101"/>
        <end position="129"/>
    </location>
</feature>
<reference evidence="2 3" key="2">
    <citation type="journal article" date="2017" name="Genome Announc.">
        <title>Draft genome sequence of Aquitalea magnusonii strain H3, a plant growth-promoting bacterium of duckweed Lemna minor.</title>
        <authorList>
            <person name="Ishizawa H."/>
            <person name="Kuroda M."/>
            <person name="Ike M."/>
        </authorList>
    </citation>
    <scope>NUCLEOTIDE SEQUENCE [LARGE SCALE GENOMIC DNA]</scope>
    <source>
        <strain evidence="2 3">H3</strain>
    </source>
</reference>
<keyword evidence="1 2" id="KW-0812">Transmembrane</keyword>
<feature type="transmembrane region" description="Helical" evidence="1">
    <location>
        <begin position="149"/>
        <end position="175"/>
    </location>
</feature>
<gene>
    <name evidence="2" type="ORF">DLM_4039</name>
</gene>
<keyword evidence="1" id="KW-0472">Membrane</keyword>
<reference evidence="3" key="3">
    <citation type="journal article" date="2017" name="Plant Physiol. Biochem.">
        <title>Differential oxidative and antioxidative response of duckweed Lemna minor toward plant growth promoting/inhibiting bacteria.</title>
        <authorList>
            <person name="Ishizawa H."/>
            <person name="Kuroda M."/>
            <person name="Morikawa M."/>
            <person name="Ike M."/>
        </authorList>
    </citation>
    <scope>NUCLEOTIDE SEQUENCE [LARGE SCALE GENOMIC DNA]</scope>
    <source>
        <strain evidence="3">H3</strain>
    </source>
</reference>
<dbReference type="InterPro" id="IPR047798">
    <property type="entry name" value="BPSS1780-like"/>
</dbReference>
<evidence type="ECO:0000256" key="1">
    <source>
        <dbReference type="SAM" id="Phobius"/>
    </source>
</evidence>
<dbReference type="STRING" id="332411.VI06_06050"/>
<dbReference type="RefSeq" id="WP_089082505.1">
    <property type="nucleotide sequence ID" value="NZ_AP018823.1"/>
</dbReference>
<dbReference type="OrthoDB" id="5298483at2"/>
<keyword evidence="3" id="KW-1185">Reference proteome</keyword>
<proteinExistence type="predicted"/>
<organism evidence="2 3">
    <name type="scientific">Aquitalea magnusonii</name>
    <dbReference type="NCBI Taxonomy" id="332411"/>
    <lineage>
        <taxon>Bacteria</taxon>
        <taxon>Pseudomonadati</taxon>
        <taxon>Pseudomonadota</taxon>
        <taxon>Betaproteobacteria</taxon>
        <taxon>Neisseriales</taxon>
        <taxon>Chromobacteriaceae</taxon>
        <taxon>Aquitalea</taxon>
    </lineage>
</organism>
<feature type="transmembrane region" description="Helical" evidence="1">
    <location>
        <begin position="37"/>
        <end position="57"/>
    </location>
</feature>
<evidence type="ECO:0000313" key="2">
    <source>
        <dbReference type="EMBL" id="BBF87618.1"/>
    </source>
</evidence>
<dbReference type="Proteomes" id="UP000198290">
    <property type="component" value="Chromosome"/>
</dbReference>
<name>A0A3G9GIA0_9NEIS</name>
<accession>A0A3G9GIA0</accession>
<dbReference type="NCBIfam" id="NF041043">
    <property type="entry name" value="BPSS1780_fam"/>
    <property type="match status" value="1"/>
</dbReference>
<dbReference type="AlphaFoldDB" id="A0A3G9GIA0"/>
<evidence type="ECO:0000313" key="3">
    <source>
        <dbReference type="Proteomes" id="UP000198290"/>
    </source>
</evidence>
<dbReference type="EMBL" id="AP018823">
    <property type="protein sequence ID" value="BBF87618.1"/>
    <property type="molecule type" value="Genomic_DNA"/>
</dbReference>